<feature type="binding site" evidence="7">
    <location>
        <position position="149"/>
    </location>
    <ligand>
        <name>Zn(2+)</name>
        <dbReference type="ChEBI" id="CHEBI:29105"/>
        <label>1</label>
    </ligand>
</feature>
<evidence type="ECO:0000256" key="6">
    <source>
        <dbReference type="ARBA" id="ARBA00022975"/>
    </source>
</evidence>
<dbReference type="SUPFAM" id="SSF51338">
    <property type="entry name" value="Composite domain of metallo-dependent hydrolases"/>
    <property type="match status" value="1"/>
</dbReference>
<proteinExistence type="inferred from homology"/>
<dbReference type="InterPro" id="IPR002195">
    <property type="entry name" value="Dihydroorotase_CS"/>
</dbReference>
<feature type="active site" evidence="7">
    <location>
        <position position="302"/>
    </location>
</feature>
<keyword evidence="4 7" id="KW-0378">Hydrolase</keyword>
<dbReference type="HAMAP" id="MF_00220_B">
    <property type="entry name" value="PyrC_classI_B"/>
    <property type="match status" value="1"/>
</dbReference>
<evidence type="ECO:0000256" key="3">
    <source>
        <dbReference type="ARBA" id="ARBA00022723"/>
    </source>
</evidence>
<dbReference type="InterPro" id="IPR024403">
    <property type="entry name" value="DHOase_cat"/>
</dbReference>
<comment type="similarity">
    <text evidence="2 7">Belongs to the metallo-dependent hydrolases superfamily. DHOase family. Class I DHOase subfamily.</text>
</comment>
<dbReference type="GO" id="GO:0006145">
    <property type="term" value="P:purine nucleobase catabolic process"/>
    <property type="evidence" value="ECO:0007669"/>
    <property type="project" value="TreeGrafter"/>
</dbReference>
<dbReference type="InterPro" id="IPR050138">
    <property type="entry name" value="DHOase/Allantoinase_Hydrolase"/>
</dbReference>
<evidence type="ECO:0000256" key="2">
    <source>
        <dbReference type="ARBA" id="ARBA00010286"/>
    </source>
</evidence>
<feature type="binding site" evidence="7">
    <location>
        <position position="149"/>
    </location>
    <ligand>
        <name>Zn(2+)</name>
        <dbReference type="ChEBI" id="CHEBI:29105"/>
        <label>2</label>
    </ligand>
</feature>
<dbReference type="InterPro" id="IPR032466">
    <property type="entry name" value="Metal_Hydrolase"/>
</dbReference>
<dbReference type="PANTHER" id="PTHR43668:SF2">
    <property type="entry name" value="ALLANTOINASE"/>
    <property type="match status" value="1"/>
</dbReference>
<dbReference type="EC" id="3.5.2.3" evidence="7"/>
<feature type="binding site" evidence="7">
    <location>
        <position position="91"/>
    </location>
    <ligand>
        <name>substrate</name>
    </ligand>
</feature>
<dbReference type="GO" id="GO:0004151">
    <property type="term" value="F:dihydroorotase activity"/>
    <property type="evidence" value="ECO:0007669"/>
    <property type="project" value="UniProtKB-UniRule"/>
</dbReference>
<feature type="binding site" evidence="7">
    <location>
        <position position="57"/>
    </location>
    <ligand>
        <name>Zn(2+)</name>
        <dbReference type="ChEBI" id="CHEBI:29105"/>
        <label>1</label>
    </ligand>
</feature>
<dbReference type="OrthoDB" id="9765462at2"/>
<feature type="binding site" evidence="7">
    <location>
        <position position="59"/>
    </location>
    <ligand>
        <name>Zn(2+)</name>
        <dbReference type="ChEBI" id="CHEBI:29105"/>
        <label>1</label>
    </ligand>
</feature>
<comment type="caution">
    <text evidence="9">The sequence shown here is derived from an EMBL/GenBank/DDBJ whole genome shotgun (WGS) entry which is preliminary data.</text>
</comment>
<gene>
    <name evidence="7" type="primary">pyrC</name>
    <name evidence="9" type="ORF">IV66_GL000213</name>
</gene>
<feature type="binding site" evidence="7">
    <location>
        <position position="275"/>
    </location>
    <ligand>
        <name>substrate</name>
    </ligand>
</feature>
<feature type="binding site" evidence="7">
    <location>
        <position position="302"/>
    </location>
    <ligand>
        <name>Zn(2+)</name>
        <dbReference type="ChEBI" id="CHEBI:29105"/>
        <label>1</label>
    </ligand>
</feature>
<evidence type="ECO:0000259" key="8">
    <source>
        <dbReference type="Pfam" id="PF12890"/>
    </source>
</evidence>
<comment type="cofactor">
    <cofactor evidence="7">
        <name>Zn(2+)</name>
        <dbReference type="ChEBI" id="CHEBI:29105"/>
    </cofactor>
    <text evidence="7">Binds 2 Zn(2+) ions per subunit.</text>
</comment>
<feature type="binding site" evidence="7">
    <location>
        <position position="306"/>
    </location>
    <ligand>
        <name>substrate</name>
    </ligand>
</feature>
<evidence type="ECO:0000313" key="10">
    <source>
        <dbReference type="Proteomes" id="UP000051886"/>
    </source>
</evidence>
<evidence type="ECO:0000256" key="5">
    <source>
        <dbReference type="ARBA" id="ARBA00022833"/>
    </source>
</evidence>
<feature type="binding site" evidence="7">
    <location>
        <position position="176"/>
    </location>
    <ligand>
        <name>Zn(2+)</name>
        <dbReference type="ChEBI" id="CHEBI:29105"/>
        <label>2</label>
    </ligand>
</feature>
<evidence type="ECO:0000256" key="7">
    <source>
        <dbReference type="HAMAP-Rule" id="MF_00220"/>
    </source>
</evidence>
<evidence type="ECO:0000256" key="1">
    <source>
        <dbReference type="ARBA" id="ARBA00002368"/>
    </source>
</evidence>
<dbReference type="GO" id="GO:0044205">
    <property type="term" value="P:'de novo' UMP biosynthetic process"/>
    <property type="evidence" value="ECO:0007669"/>
    <property type="project" value="UniProtKB-UniRule"/>
</dbReference>
<protein>
    <recommendedName>
        <fullName evidence="7">Dihydroorotase</fullName>
        <shortName evidence="7">DHOase</shortName>
        <ecNumber evidence="7">3.5.2.3</ecNumber>
    </recommendedName>
</protein>
<dbReference type="InterPro" id="IPR004722">
    <property type="entry name" value="DHOase"/>
</dbReference>
<comment type="function">
    <text evidence="1 7">Catalyzes the reversible cyclization of carbamoyl aspartate to dihydroorotate.</text>
</comment>
<dbReference type="STRING" id="449659.IV66_GL000213"/>
<feature type="domain" description="Dihydroorotase catalytic" evidence="8">
    <location>
        <begin position="47"/>
        <end position="234"/>
    </location>
</feature>
<feature type="binding site" evidence="7">
    <location>
        <begin position="320"/>
        <end position="321"/>
    </location>
    <ligand>
        <name>substrate</name>
    </ligand>
</feature>
<dbReference type="Gene3D" id="3.20.20.140">
    <property type="entry name" value="Metal-dependent hydrolases"/>
    <property type="match status" value="1"/>
</dbReference>
<dbReference type="Proteomes" id="UP000051886">
    <property type="component" value="Unassembled WGS sequence"/>
</dbReference>
<comment type="pathway">
    <text evidence="7">Pyrimidine metabolism; UMP biosynthesis via de novo pathway; (S)-dihydroorotate from bicarbonate: step 3/3.</text>
</comment>
<reference evidence="9 10" key="1">
    <citation type="journal article" date="2015" name="Genome Announc.">
        <title>Expanding the biotechnology potential of lactobacilli through comparative genomics of 213 strains and associated genera.</title>
        <authorList>
            <person name="Sun Z."/>
            <person name="Harris H.M."/>
            <person name="McCann A."/>
            <person name="Guo C."/>
            <person name="Argimon S."/>
            <person name="Zhang W."/>
            <person name="Yang X."/>
            <person name="Jeffery I.B."/>
            <person name="Cooney J.C."/>
            <person name="Kagawa T.F."/>
            <person name="Liu W."/>
            <person name="Song Y."/>
            <person name="Salvetti E."/>
            <person name="Wrobel A."/>
            <person name="Rasinkangas P."/>
            <person name="Parkhill J."/>
            <person name="Rea M.C."/>
            <person name="O'Sullivan O."/>
            <person name="Ritari J."/>
            <person name="Douillard F.P."/>
            <person name="Paul Ross R."/>
            <person name="Yang R."/>
            <person name="Briner A.E."/>
            <person name="Felis G.E."/>
            <person name="de Vos W.M."/>
            <person name="Barrangou R."/>
            <person name="Klaenhammer T.R."/>
            <person name="Caufield P.W."/>
            <person name="Cui Y."/>
            <person name="Zhang H."/>
            <person name="O'Toole P.W."/>
        </authorList>
    </citation>
    <scope>NUCLEOTIDE SEQUENCE [LARGE SCALE GENOMIC DNA]</scope>
    <source>
        <strain evidence="9 10">NBRC 103219</strain>
    </source>
</reference>
<sequence>MQQTVIKNGQVLLGEHFEQVDVLVQNGKISAIGQNLTAPQTIDASGMVVSPGLIDAHVHYREPGQTRKEDLVSGTMAAAHGGYTTVCAMANVQPVPNTPKSIQQMCQANADKGCVRVLQYAPVTKDLTSETLNDFAGMKKAGAFALSNDGQGIQKASTMYAACKRAVKADMMIAVHAQDNSLFDHGVINQGPTARQLSLAGIPALSESTQVARDLLIAQQTGVHYHVCHISTKETVALIRQAKTSGINVSCEVTPHHLLLTEDDIKQDDTNYKMNPPLRSKADQEALLLGILDHTIDIIATDHAPHTIQDKAGGLKQAAFGITGSETAFATLYTQLVCTKKMSLVQLLLLLSTRVADTLGLSDTGKILPGKRADLAIFDLHFEEQLSDSKYCSKANNTPFTGQKVSARTILTMVNGNVVYQAETKQNNQR</sequence>
<feature type="binding site" evidence="7">
    <location>
        <begin position="59"/>
        <end position="61"/>
    </location>
    <ligand>
        <name>substrate</name>
    </ligand>
</feature>
<keyword evidence="5 7" id="KW-0862">Zinc</keyword>
<dbReference type="SUPFAM" id="SSF51556">
    <property type="entry name" value="Metallo-dependent hydrolases"/>
    <property type="match status" value="1"/>
</dbReference>
<dbReference type="EMBL" id="JQCN01000001">
    <property type="protein sequence ID" value="KRO02787.1"/>
    <property type="molecule type" value="Genomic_DNA"/>
</dbReference>
<organism evidence="9 10">
    <name type="scientific">Ligilactobacillus pobuzihii</name>
    <dbReference type="NCBI Taxonomy" id="449659"/>
    <lineage>
        <taxon>Bacteria</taxon>
        <taxon>Bacillati</taxon>
        <taxon>Bacillota</taxon>
        <taxon>Bacilli</taxon>
        <taxon>Lactobacillales</taxon>
        <taxon>Lactobacillaceae</taxon>
        <taxon>Ligilactobacillus</taxon>
    </lineage>
</organism>
<dbReference type="GO" id="GO:0004038">
    <property type="term" value="F:allantoinase activity"/>
    <property type="evidence" value="ECO:0007669"/>
    <property type="project" value="TreeGrafter"/>
</dbReference>
<comment type="catalytic activity">
    <reaction evidence="7">
        <text>(S)-dihydroorotate + H2O = N-carbamoyl-L-aspartate + H(+)</text>
        <dbReference type="Rhea" id="RHEA:24296"/>
        <dbReference type="ChEBI" id="CHEBI:15377"/>
        <dbReference type="ChEBI" id="CHEBI:15378"/>
        <dbReference type="ChEBI" id="CHEBI:30864"/>
        <dbReference type="ChEBI" id="CHEBI:32814"/>
        <dbReference type="EC" id="3.5.2.3"/>
    </reaction>
</comment>
<dbReference type="RefSeq" id="WP_017868190.1">
    <property type="nucleotide sequence ID" value="NZ_BJYB01000001.1"/>
</dbReference>
<evidence type="ECO:0000256" key="4">
    <source>
        <dbReference type="ARBA" id="ARBA00022801"/>
    </source>
</evidence>
<dbReference type="Pfam" id="PF12890">
    <property type="entry name" value="DHOase"/>
    <property type="match status" value="1"/>
</dbReference>
<dbReference type="PATRIC" id="fig|449659.4.peg.211"/>
<name>A0A0R2LVA9_9LACO</name>
<feature type="binding site" evidence="7">
    <location>
        <position position="229"/>
    </location>
    <ligand>
        <name>Zn(2+)</name>
        <dbReference type="ChEBI" id="CHEBI:29105"/>
        <label>2</label>
    </ligand>
</feature>
<dbReference type="PROSITE" id="PS00483">
    <property type="entry name" value="DIHYDROOROTASE_2"/>
    <property type="match status" value="1"/>
</dbReference>
<keyword evidence="10" id="KW-1185">Reference proteome</keyword>
<dbReference type="GO" id="GO:0005737">
    <property type="term" value="C:cytoplasm"/>
    <property type="evidence" value="ECO:0007669"/>
    <property type="project" value="TreeGrafter"/>
</dbReference>
<evidence type="ECO:0000313" key="9">
    <source>
        <dbReference type="EMBL" id="KRO02787.1"/>
    </source>
</evidence>
<accession>A0A0R2LVA9</accession>
<dbReference type="NCBIfam" id="NF006837">
    <property type="entry name" value="PRK09357.1-2"/>
    <property type="match status" value="1"/>
</dbReference>
<dbReference type="NCBIfam" id="TIGR00857">
    <property type="entry name" value="pyrC_multi"/>
    <property type="match status" value="1"/>
</dbReference>
<dbReference type="UniPathway" id="UPA00070">
    <property type="reaction ID" value="UER00117"/>
</dbReference>
<dbReference type="InterPro" id="IPR011059">
    <property type="entry name" value="Metal-dep_hydrolase_composite"/>
</dbReference>
<dbReference type="AlphaFoldDB" id="A0A0R2LVA9"/>
<dbReference type="PANTHER" id="PTHR43668">
    <property type="entry name" value="ALLANTOINASE"/>
    <property type="match status" value="1"/>
</dbReference>
<keyword evidence="6 7" id="KW-0665">Pyrimidine biosynthesis</keyword>
<dbReference type="CDD" id="cd01317">
    <property type="entry name" value="DHOase_IIa"/>
    <property type="match status" value="1"/>
</dbReference>
<keyword evidence="3 7" id="KW-0479">Metal-binding</keyword>
<dbReference type="GO" id="GO:0008270">
    <property type="term" value="F:zinc ion binding"/>
    <property type="evidence" value="ECO:0007669"/>
    <property type="project" value="UniProtKB-UniRule"/>
</dbReference>